<evidence type="ECO:0000313" key="2">
    <source>
        <dbReference type="EMBL" id="EFW90498.1"/>
    </source>
</evidence>
<reference evidence="2 3" key="1">
    <citation type="journal article" date="2014" name="ISME J.">
        <title>Trehalose/2-sulfotrehalose biosynthesis and glycine-betaine uptake are widely spread mechanisms for osmoadaptation in the Halobacteriales.</title>
        <authorList>
            <person name="Youssef N.H."/>
            <person name="Savage-Ashlock K.N."/>
            <person name="McCully A.L."/>
            <person name="Luedtke B."/>
            <person name="Shaw E.I."/>
            <person name="Hoff W.D."/>
            <person name="Elshahed M.S."/>
        </authorList>
    </citation>
    <scope>NUCLEOTIDE SEQUENCE [LARGE SCALE GENOMIC DNA]</scope>
    <source>
        <strain evidence="2 3">DX253</strain>
    </source>
</reference>
<evidence type="ECO:0000256" key="1">
    <source>
        <dbReference type="SAM" id="MobiDB-lite"/>
    </source>
</evidence>
<dbReference type="RefSeq" id="WP_007982388.1">
    <property type="nucleotide sequence ID" value="NZ_AEMG01000025.1"/>
</dbReference>
<feature type="compositionally biased region" description="Low complexity" evidence="1">
    <location>
        <begin position="29"/>
        <end position="81"/>
    </location>
</feature>
<proteinExistence type="predicted"/>
<protein>
    <recommendedName>
        <fullName evidence="4">Lipoprotein</fullName>
    </recommendedName>
</protein>
<feature type="region of interest" description="Disordered" evidence="1">
    <location>
        <begin position="23"/>
        <end position="104"/>
    </location>
</feature>
<dbReference type="Proteomes" id="UP000003751">
    <property type="component" value="Unassembled WGS sequence"/>
</dbReference>
<dbReference type="eggNOG" id="arCOG02829">
    <property type="taxonomic scope" value="Archaea"/>
</dbReference>
<dbReference type="PROSITE" id="PS51257">
    <property type="entry name" value="PROKAR_LIPOPROTEIN"/>
    <property type="match status" value="1"/>
</dbReference>
<dbReference type="OrthoDB" id="248472at2157"/>
<evidence type="ECO:0008006" key="4">
    <source>
        <dbReference type="Google" id="ProtNLM"/>
    </source>
</evidence>
<sequence length="237" mass="25119">MTRTSITLLLVLAVVFAGCASLTGNDDQTTTTTTIEKPTNTTASTTSTSTDAGDGTTDTSSDVTTTTTAQATTTQATTTTAESSWSEPKAPNTPLQNKMDSEDGGNWIQSVSVVNTKSGNGGYAAFDLKVEANTDMHHVDPAEHGTVNGEPFFLVYADGSLDNGSRFTRTEGTLIERMDVSRDENGEFTITIRPGGLEKAGVEDGEVKLMVLLMDEDKDWDDIYGVATVTVDYSSGE</sequence>
<comment type="caution">
    <text evidence="2">The sequence shown here is derived from an EMBL/GenBank/DDBJ whole genome shotgun (WGS) entry which is preliminary data.</text>
</comment>
<gene>
    <name evidence="2" type="ORF">ZOD2009_18609</name>
</gene>
<accession>E7QY32</accession>
<dbReference type="EMBL" id="AEMG01000025">
    <property type="protein sequence ID" value="EFW90498.1"/>
    <property type="molecule type" value="Genomic_DNA"/>
</dbReference>
<organism evidence="2 3">
    <name type="scientific">Haladaptatus paucihalophilus DX253</name>
    <dbReference type="NCBI Taxonomy" id="797209"/>
    <lineage>
        <taxon>Archaea</taxon>
        <taxon>Methanobacteriati</taxon>
        <taxon>Methanobacteriota</taxon>
        <taxon>Stenosarchaea group</taxon>
        <taxon>Halobacteria</taxon>
        <taxon>Halobacteriales</taxon>
        <taxon>Haladaptataceae</taxon>
        <taxon>Haladaptatus</taxon>
    </lineage>
</organism>
<name>E7QY32_HALPU</name>
<dbReference type="PATRIC" id="fig|797209.4.peg.3648"/>
<dbReference type="AlphaFoldDB" id="E7QY32"/>
<evidence type="ECO:0000313" key="3">
    <source>
        <dbReference type="Proteomes" id="UP000003751"/>
    </source>
</evidence>